<keyword evidence="3" id="KW-1185">Reference proteome</keyword>
<feature type="transmembrane region" description="Helical" evidence="1">
    <location>
        <begin position="216"/>
        <end position="238"/>
    </location>
</feature>
<feature type="transmembrane region" description="Helical" evidence="1">
    <location>
        <begin position="274"/>
        <end position="293"/>
    </location>
</feature>
<evidence type="ECO:0000313" key="3">
    <source>
        <dbReference type="Proteomes" id="UP001257659"/>
    </source>
</evidence>
<feature type="transmembrane region" description="Helical" evidence="1">
    <location>
        <begin position="491"/>
        <end position="508"/>
    </location>
</feature>
<keyword evidence="1" id="KW-1133">Transmembrane helix</keyword>
<feature type="transmembrane region" description="Helical" evidence="1">
    <location>
        <begin position="401"/>
        <end position="420"/>
    </location>
</feature>
<feature type="transmembrane region" description="Helical" evidence="1">
    <location>
        <begin position="305"/>
        <end position="335"/>
    </location>
</feature>
<feature type="transmembrane region" description="Helical" evidence="1">
    <location>
        <begin position="142"/>
        <end position="162"/>
    </location>
</feature>
<evidence type="ECO:0000256" key="1">
    <source>
        <dbReference type="SAM" id="Phobius"/>
    </source>
</evidence>
<organism evidence="2 3">
    <name type="scientific">Mesonia maritima</name>
    <dbReference type="NCBI Taxonomy" id="1793873"/>
    <lineage>
        <taxon>Bacteria</taxon>
        <taxon>Pseudomonadati</taxon>
        <taxon>Bacteroidota</taxon>
        <taxon>Flavobacteriia</taxon>
        <taxon>Flavobacteriales</taxon>
        <taxon>Flavobacteriaceae</taxon>
        <taxon>Mesonia</taxon>
    </lineage>
</organism>
<gene>
    <name evidence="2" type="ORF">GGR31_002266</name>
</gene>
<feature type="transmembrane region" description="Helical" evidence="1">
    <location>
        <begin position="6"/>
        <end position="28"/>
    </location>
</feature>
<dbReference type="Proteomes" id="UP001257659">
    <property type="component" value="Unassembled WGS sequence"/>
</dbReference>
<accession>A0ABU1K8G1</accession>
<keyword evidence="1" id="KW-0472">Membrane</keyword>
<feature type="transmembrane region" description="Helical" evidence="1">
    <location>
        <begin position="463"/>
        <end position="485"/>
    </location>
</feature>
<feature type="transmembrane region" description="Helical" evidence="1">
    <location>
        <begin position="347"/>
        <end position="369"/>
    </location>
</feature>
<evidence type="ECO:0000313" key="2">
    <source>
        <dbReference type="EMBL" id="MDR6301596.1"/>
    </source>
</evidence>
<sequence>MLYISSMFIGPLRLVFFVLFIYIIKQLISFRRSNQRGLDYFITRIVMFLSVIIIVSMGLTQFNAFDLLVCLSILFGFMILVFLNLNSKIPLRFQFLKMRKRLLIYTVRNFEKHQKLVRLQNLEKKIDITKTKEDRTTAIDYMWQNILAVFIALLTFFSRFYFFNFDTFTLSDLWYQKIENITDLTQQNWFFHEGTMMGEYLVMNVYAGLTGITNTIALKSFGLIESSLLAVILFWFTYKLTSKKLIPALVTSLSFTLLYPLLPLNINLISQHKSIFLALVLGIPAIMYTLNPTSLRKDLKVYMRWMFYLFSAIFLIDLFVAIFIVFPFVLIISILNFRRDKAYLTRALGAYFAALLVVFLIHLAAAYVLNYDLIQFINSNLYSYTSYTYTPQLILPWEELVIYYQVASLACLLISILLYIKSPNRFSGSLALAVFLNIFLNSYRIKDLIVDIDLLNETSAVFIPLLFGLSLFLLFSVFEVFSFYVRWNFNLKAIISTIVISALFISFARNTIDKIPFRKNLTKEQIIEAYNEIDSKHLPYSYGVVNTQNNSVISEDSHYFISYDYFNNSYLKKDSIYAIHKESPDYFKQNPESVLPASTFVFVYDEKSKLIKNQALQNQVKNNIERLKAKGREIYVFYDGSLVKVYEIVNLPRQSNIKELLY</sequence>
<feature type="transmembrane region" description="Helical" evidence="1">
    <location>
        <begin position="40"/>
        <end position="59"/>
    </location>
</feature>
<feature type="transmembrane region" description="Helical" evidence="1">
    <location>
        <begin position="245"/>
        <end position="262"/>
    </location>
</feature>
<dbReference type="RefSeq" id="WP_309729156.1">
    <property type="nucleotide sequence ID" value="NZ_JAVDQA010000007.1"/>
</dbReference>
<reference evidence="2 3" key="1">
    <citation type="submission" date="2023-07" db="EMBL/GenBank/DDBJ databases">
        <title>Genomic Encyclopedia of Type Strains, Phase IV (KMG-IV): sequencing the most valuable type-strain genomes for metagenomic binning, comparative biology and taxonomic classification.</title>
        <authorList>
            <person name="Goeker M."/>
        </authorList>
    </citation>
    <scope>NUCLEOTIDE SEQUENCE [LARGE SCALE GENOMIC DNA]</scope>
    <source>
        <strain evidence="2 3">DSM 102814</strain>
    </source>
</reference>
<protein>
    <submittedName>
        <fullName evidence="2">Uncharacterized protein</fullName>
    </submittedName>
</protein>
<comment type="caution">
    <text evidence="2">The sequence shown here is derived from an EMBL/GenBank/DDBJ whole genome shotgun (WGS) entry which is preliminary data.</text>
</comment>
<feature type="transmembrane region" description="Helical" evidence="1">
    <location>
        <begin position="65"/>
        <end position="85"/>
    </location>
</feature>
<feature type="transmembrane region" description="Helical" evidence="1">
    <location>
        <begin position="426"/>
        <end position="443"/>
    </location>
</feature>
<dbReference type="EMBL" id="JAVDQA010000007">
    <property type="protein sequence ID" value="MDR6301596.1"/>
    <property type="molecule type" value="Genomic_DNA"/>
</dbReference>
<proteinExistence type="predicted"/>
<name>A0ABU1K8G1_9FLAO</name>
<keyword evidence="1" id="KW-0812">Transmembrane</keyword>